<dbReference type="EMBL" id="GL988041">
    <property type="protein sequence ID" value="EGS20523.1"/>
    <property type="molecule type" value="Genomic_DNA"/>
</dbReference>
<feature type="compositionally biased region" description="Polar residues" evidence="2">
    <location>
        <begin position="19"/>
        <end position="30"/>
    </location>
</feature>
<gene>
    <name evidence="4" type="ORF">CTHT_0023550</name>
</gene>
<evidence type="ECO:0000256" key="1">
    <source>
        <dbReference type="ARBA" id="ARBA00023242"/>
    </source>
</evidence>
<dbReference type="AlphaFoldDB" id="G0S4Z8"/>
<feature type="region of interest" description="Disordered" evidence="2">
    <location>
        <begin position="228"/>
        <end position="247"/>
    </location>
</feature>
<evidence type="ECO:0000313" key="5">
    <source>
        <dbReference type="Proteomes" id="UP000008066"/>
    </source>
</evidence>
<feature type="region of interest" description="Disordered" evidence="2">
    <location>
        <begin position="116"/>
        <end position="143"/>
    </location>
</feature>
<keyword evidence="1" id="KW-0539">Nucleus</keyword>
<dbReference type="SUPFAM" id="SSF57701">
    <property type="entry name" value="Zn2/Cys6 DNA-binding domain"/>
    <property type="match status" value="1"/>
</dbReference>
<feature type="compositionally biased region" description="Low complexity" evidence="2">
    <location>
        <begin position="365"/>
        <end position="391"/>
    </location>
</feature>
<dbReference type="OrthoDB" id="4226666at2759"/>
<dbReference type="Proteomes" id="UP000008066">
    <property type="component" value="Unassembled WGS sequence"/>
</dbReference>
<dbReference type="GeneID" id="18256393"/>
<accession>G0S4Z8</accession>
<dbReference type="Pfam" id="PF00172">
    <property type="entry name" value="Zn_clus"/>
    <property type="match status" value="1"/>
</dbReference>
<dbReference type="PROSITE" id="PS50048">
    <property type="entry name" value="ZN2_CY6_FUNGAL_2"/>
    <property type="match status" value="1"/>
</dbReference>
<evidence type="ECO:0000256" key="2">
    <source>
        <dbReference type="SAM" id="MobiDB-lite"/>
    </source>
</evidence>
<dbReference type="KEGG" id="cthr:CTHT_0023550"/>
<feature type="region of interest" description="Disordered" evidence="2">
    <location>
        <begin position="284"/>
        <end position="391"/>
    </location>
</feature>
<evidence type="ECO:0000259" key="3">
    <source>
        <dbReference type="PROSITE" id="PS50048"/>
    </source>
</evidence>
<feature type="compositionally biased region" description="Low complexity" evidence="2">
    <location>
        <begin position="1"/>
        <end position="18"/>
    </location>
</feature>
<dbReference type="RefSeq" id="XP_006692819.1">
    <property type="nucleotide sequence ID" value="XM_006692756.1"/>
</dbReference>
<dbReference type="PANTHER" id="PTHR35392">
    <property type="entry name" value="ZN(II)2CYS6 TRANSCRIPTION FACTOR (EUROFUNG)-RELATED-RELATED"/>
    <property type="match status" value="1"/>
</dbReference>
<evidence type="ECO:0000313" key="4">
    <source>
        <dbReference type="EMBL" id="EGS20523.1"/>
    </source>
</evidence>
<keyword evidence="4" id="KW-0238">DNA-binding</keyword>
<proteinExistence type="predicted"/>
<feature type="region of interest" description="Disordered" evidence="2">
    <location>
        <begin position="1"/>
        <end position="38"/>
    </location>
</feature>
<dbReference type="InterPro" id="IPR001138">
    <property type="entry name" value="Zn2Cys6_DnaBD"/>
</dbReference>
<dbReference type="GO" id="GO:0008270">
    <property type="term" value="F:zinc ion binding"/>
    <property type="evidence" value="ECO:0007669"/>
    <property type="project" value="InterPro"/>
</dbReference>
<dbReference type="InterPro" id="IPR052973">
    <property type="entry name" value="Fungal_sec-metab_reg_TF"/>
</dbReference>
<dbReference type="GO" id="GO:0000981">
    <property type="term" value="F:DNA-binding transcription factor activity, RNA polymerase II-specific"/>
    <property type="evidence" value="ECO:0007669"/>
    <property type="project" value="InterPro"/>
</dbReference>
<feature type="compositionally biased region" description="Low complexity" evidence="2">
    <location>
        <begin position="416"/>
        <end position="429"/>
    </location>
</feature>
<dbReference type="InterPro" id="IPR036864">
    <property type="entry name" value="Zn2-C6_fun-type_DNA-bd_sf"/>
</dbReference>
<dbReference type="HOGENOM" id="CLU_011833_0_0_1"/>
<dbReference type="eggNOG" id="ENOG502SFBR">
    <property type="taxonomic scope" value="Eukaryota"/>
</dbReference>
<feature type="region of interest" description="Disordered" evidence="2">
    <location>
        <begin position="403"/>
        <end position="445"/>
    </location>
</feature>
<dbReference type="OMA" id="HEYERRS"/>
<dbReference type="STRING" id="759272.G0S4Z8"/>
<sequence length="925" mass="101449">MASASVRSVGSSPVSFSSYQQVDFSPSDNTAAPLDDTATGGDAELWDFVSQLSAGSVRGDGQSNGLLASPASVSQSLASSWVIVGPQGAFTTPSSQLPSSQEFDRLSELSGRVSLPAGAGRERGGAFGSVTSPPVAESSPFASQSLGQSGNVLFDQDLLNSWTSDAHFNGKLTRFSLLCWSGFLVANLFAAEWNILLSGVNNSSSVIEGQQILNSSLNLFNQQPVPLPSNASPWAPPNLRGSSKNNLSDLITGSLPSPNLANEDIAFSSPAASYRHSPFAISETVHTPASSGSAPPQSPSPAQVSIVREEPRRSPTAVPTTPPTTIPRTAPIPIIKPNNSAHRVQKRKASTATAVSFPSHHRNLSSSPAGSSGSGSISASPTTTSPSTTTANKFVVVTPSIISQHKDKPGNPWEEALASLSSSSSASSLRPTQRGRKGPLAEESRKAALDVRRKGACFHCHARKVGCDAQRPCKNCMRLAQQVPQVVCWRFPDFSIILFPEFIRGHLRKEKVAQFVADNVESFTVGGVEMPCDVELFSGFGMRAVLKLRAKFFTAKGADALQHWHAQLRNNEMALTLRGAAPIALEMGGMAGNDGGGSGSGDTQRSELKKKLKEYINAIVDEPWFPELMTPPPHHTEIPRKVLRIVHEYERRSKLPVVRSALSIYAMHYVMTRQLCMTRDNLAKLQPTGLVPNAPGMPFVTPRVLNRQIKAVLDDMMRHEMDKVFDDFARSVRRKMRNKWAPCLAAFLVLCLFMETVEVAADLFVISDTEIKLRQRSTPEWQRSFVLQVNQEIENMPFKQFAFQFHQVYQTHTRDATVRRFNPLLDDDCFEPGELEEEAADMVRKLRRLIDEDCRFVLLLVTLQERVANEMVTGDELDYLTADPILPNIEPHPYPRNVSYNYIGRLVTKFLLSFTDERYIFDNRK</sequence>
<feature type="domain" description="Zn(2)-C6 fungal-type" evidence="3">
    <location>
        <begin position="456"/>
        <end position="488"/>
    </location>
</feature>
<organism evidence="5">
    <name type="scientific">Chaetomium thermophilum (strain DSM 1495 / CBS 144.50 / IMI 039719)</name>
    <name type="common">Thermochaetoides thermophila</name>
    <dbReference type="NCBI Taxonomy" id="759272"/>
    <lineage>
        <taxon>Eukaryota</taxon>
        <taxon>Fungi</taxon>
        <taxon>Dikarya</taxon>
        <taxon>Ascomycota</taxon>
        <taxon>Pezizomycotina</taxon>
        <taxon>Sordariomycetes</taxon>
        <taxon>Sordariomycetidae</taxon>
        <taxon>Sordariales</taxon>
        <taxon>Chaetomiaceae</taxon>
        <taxon>Thermochaetoides</taxon>
    </lineage>
</organism>
<reference evidence="4 5" key="1">
    <citation type="journal article" date="2011" name="Cell">
        <title>Insight into structure and assembly of the nuclear pore complex by utilizing the genome of a eukaryotic thermophile.</title>
        <authorList>
            <person name="Amlacher S."/>
            <person name="Sarges P."/>
            <person name="Flemming D."/>
            <person name="van Noort V."/>
            <person name="Kunze R."/>
            <person name="Devos D.P."/>
            <person name="Arumugam M."/>
            <person name="Bork P."/>
            <person name="Hurt E."/>
        </authorList>
    </citation>
    <scope>NUCLEOTIDE SEQUENCE [LARGE SCALE GENOMIC DNA]</scope>
    <source>
        <strain evidence="5">DSM 1495 / CBS 144.50 / IMI 039719</strain>
    </source>
</reference>
<name>G0S4Z8_CHATD</name>
<dbReference type="PANTHER" id="PTHR35392:SF5">
    <property type="entry name" value="ZN(2)-C6 FUNGAL-TYPE DOMAIN-CONTAINING PROTEIN"/>
    <property type="match status" value="1"/>
</dbReference>
<dbReference type="CDD" id="cd00067">
    <property type="entry name" value="GAL4"/>
    <property type="match status" value="1"/>
</dbReference>
<dbReference type="GO" id="GO:0003677">
    <property type="term" value="F:DNA binding"/>
    <property type="evidence" value="ECO:0007669"/>
    <property type="project" value="UniProtKB-KW"/>
</dbReference>
<keyword evidence="5" id="KW-1185">Reference proteome</keyword>
<feature type="compositionally biased region" description="Low complexity" evidence="2">
    <location>
        <begin position="326"/>
        <end position="337"/>
    </location>
</feature>
<feature type="compositionally biased region" description="Low complexity" evidence="2">
    <location>
        <begin position="288"/>
        <end position="303"/>
    </location>
</feature>
<protein>
    <submittedName>
        <fullName evidence="4">Gal4-like Zn(II)2Cys6 binuclear cluster DNA-binding domain-containing protein</fullName>
    </submittedName>
</protein>